<dbReference type="PROSITE" id="PS50920">
    <property type="entry name" value="SOLCAR"/>
    <property type="match status" value="3"/>
</dbReference>
<evidence type="ECO:0000256" key="4">
    <source>
        <dbReference type="ARBA" id="ARBA00022737"/>
    </source>
</evidence>
<dbReference type="STRING" id="65357.A0A024GIZ0"/>
<dbReference type="Proteomes" id="UP000053237">
    <property type="component" value="Unassembled WGS sequence"/>
</dbReference>
<name>A0A024GIZ0_9STRA</name>
<dbReference type="InterPro" id="IPR023395">
    <property type="entry name" value="MCP_dom_sf"/>
</dbReference>
<gene>
    <name evidence="8" type="ORF">BN9_076260</name>
</gene>
<dbReference type="PRINTS" id="PR00926">
    <property type="entry name" value="MITOCARRIER"/>
</dbReference>
<organism evidence="8 9">
    <name type="scientific">Albugo candida</name>
    <dbReference type="NCBI Taxonomy" id="65357"/>
    <lineage>
        <taxon>Eukaryota</taxon>
        <taxon>Sar</taxon>
        <taxon>Stramenopiles</taxon>
        <taxon>Oomycota</taxon>
        <taxon>Peronosporomycetes</taxon>
        <taxon>Albuginales</taxon>
        <taxon>Albuginaceae</taxon>
        <taxon>Albugo</taxon>
    </lineage>
</organism>
<evidence type="ECO:0000256" key="3">
    <source>
        <dbReference type="ARBA" id="ARBA00022692"/>
    </source>
</evidence>
<keyword evidence="5 6" id="KW-0472">Membrane</keyword>
<evidence type="ECO:0000313" key="9">
    <source>
        <dbReference type="Proteomes" id="UP000053237"/>
    </source>
</evidence>
<dbReference type="SUPFAM" id="SSF103506">
    <property type="entry name" value="Mitochondrial carrier"/>
    <property type="match status" value="1"/>
</dbReference>
<keyword evidence="9" id="KW-1185">Reference proteome</keyword>
<dbReference type="AlphaFoldDB" id="A0A024GIZ0"/>
<keyword evidence="3 6" id="KW-0812">Transmembrane</keyword>
<evidence type="ECO:0000256" key="2">
    <source>
        <dbReference type="ARBA" id="ARBA00022448"/>
    </source>
</evidence>
<dbReference type="EMBL" id="CAIX01000136">
    <property type="protein sequence ID" value="CCI46671.1"/>
    <property type="molecule type" value="Genomic_DNA"/>
</dbReference>
<dbReference type="InterPro" id="IPR002067">
    <property type="entry name" value="MCP"/>
</dbReference>
<proteinExistence type="predicted"/>
<keyword evidence="2" id="KW-0813">Transport</keyword>
<dbReference type="InParanoid" id="A0A024GIZ0"/>
<evidence type="ECO:0000256" key="6">
    <source>
        <dbReference type="PROSITE-ProRule" id="PRU00282"/>
    </source>
</evidence>
<feature type="repeat" description="Solcar" evidence="6">
    <location>
        <begin position="311"/>
        <end position="398"/>
    </location>
</feature>
<dbReference type="Gene3D" id="1.50.40.10">
    <property type="entry name" value="Mitochondrial carrier domain"/>
    <property type="match status" value="1"/>
</dbReference>
<dbReference type="PANTHER" id="PTHR24089">
    <property type="entry name" value="SOLUTE CARRIER FAMILY 25"/>
    <property type="match status" value="1"/>
</dbReference>
<feature type="repeat" description="Solcar" evidence="6">
    <location>
        <begin position="521"/>
        <end position="611"/>
    </location>
</feature>
<evidence type="ECO:0000256" key="1">
    <source>
        <dbReference type="ARBA" id="ARBA00004141"/>
    </source>
</evidence>
<dbReference type="Pfam" id="PF00153">
    <property type="entry name" value="Mito_carr"/>
    <property type="match status" value="3"/>
</dbReference>
<evidence type="ECO:0000256" key="7">
    <source>
        <dbReference type="SAM" id="MobiDB-lite"/>
    </source>
</evidence>
<feature type="repeat" description="Solcar" evidence="6">
    <location>
        <begin position="415"/>
        <end position="501"/>
    </location>
</feature>
<keyword evidence="4" id="KW-0677">Repeat</keyword>
<dbReference type="GO" id="GO:0055085">
    <property type="term" value="P:transmembrane transport"/>
    <property type="evidence" value="ECO:0007669"/>
    <property type="project" value="InterPro"/>
</dbReference>
<feature type="compositionally biased region" description="Polar residues" evidence="7">
    <location>
        <begin position="10"/>
        <end position="40"/>
    </location>
</feature>
<evidence type="ECO:0008006" key="10">
    <source>
        <dbReference type="Google" id="ProtNLM"/>
    </source>
</evidence>
<protein>
    <recommendedName>
        <fullName evidence="10">EF-hand domain-containing protein</fullName>
    </recommendedName>
</protein>
<sequence>MSGMSGIDVNWNQFPSQHSDNERSTSLNSNSEQEIFQTKASDADFSVENGSFDYKNATIGRQCDRNPTKRSQTEENGGEEAHSPSMRSFQQYNPNFQLTVEVIEIIRVFFDYLNGEQRGWIIFDDILHELELLDPLNQLVPKDIRHTMHEKWLQAAQRYDESSDSTYNTIKEKPPEALDFEAFCTWVMLVREISPSLLQAVYTSWAKEIAIVDFGLPQEEDGLFVLRSPVNSVLSSGHPASGLFASITGRMPQGDRHTLPNKTPFGEHTTESLHVDPIDSSRLHPIDSHASSKIEVAPSEACPLKHNNAIITMSKSFVAGGSAGIIAKSLLAPADRVKIIFQVSEDTKFTFRNAFNLGKRIYAQDGFRALFRGNLLNIMRVVPYAGVQHSSFDLFRRKFHAHNTKHYGMHSDSKLSNWQLAAAGSLSGGLSLMIAYPLDIIRARYAVQQGMHQYRSLFEAIEAMYKADGLRSFTRGMVPSLLGTLPYTGIGFSLNEKFKTWVHDFQSRARKDPQPPLHPMYKFACSYVAACVAQTCTYPMDTIRRRIQTDGYLQSTSQRQQARYTGVITSARLIMEREGWRGFFKGVSVNWLRSPLATGISLTAYDLLKEVMGVEKVA</sequence>
<dbReference type="GO" id="GO:0016020">
    <property type="term" value="C:membrane"/>
    <property type="evidence" value="ECO:0007669"/>
    <property type="project" value="UniProtKB-SubCell"/>
</dbReference>
<reference evidence="8 9" key="1">
    <citation type="submission" date="2012-05" db="EMBL/GenBank/DDBJ databases">
        <title>Recombination and specialization in a pathogen metapopulation.</title>
        <authorList>
            <person name="Gardiner A."/>
            <person name="Kemen E."/>
            <person name="Schultz-Larsen T."/>
            <person name="MacLean D."/>
            <person name="Van Oosterhout C."/>
            <person name="Jones J.D.G."/>
        </authorList>
    </citation>
    <scope>NUCLEOTIDE SEQUENCE [LARGE SCALE GENOMIC DNA]</scope>
    <source>
        <strain evidence="8 9">Ac Nc2</strain>
    </source>
</reference>
<comment type="subcellular location">
    <subcellularLocation>
        <location evidence="1">Membrane</location>
        <topology evidence="1">Multi-pass membrane protein</topology>
    </subcellularLocation>
</comment>
<feature type="region of interest" description="Disordered" evidence="7">
    <location>
        <begin position="58"/>
        <end position="88"/>
    </location>
</feature>
<evidence type="ECO:0000256" key="5">
    <source>
        <dbReference type="ARBA" id="ARBA00023136"/>
    </source>
</evidence>
<accession>A0A024GIZ0</accession>
<comment type="caution">
    <text evidence="8">The sequence shown here is derived from an EMBL/GenBank/DDBJ whole genome shotgun (WGS) entry which is preliminary data.</text>
</comment>
<feature type="compositionally biased region" description="Basic and acidic residues" evidence="7">
    <location>
        <begin position="62"/>
        <end position="73"/>
    </location>
</feature>
<dbReference type="OrthoDB" id="270584at2759"/>
<dbReference type="InterPro" id="IPR018108">
    <property type="entry name" value="MCP_transmembrane"/>
</dbReference>
<feature type="region of interest" description="Disordered" evidence="7">
    <location>
        <begin position="1"/>
        <end position="42"/>
    </location>
</feature>
<evidence type="ECO:0000313" key="8">
    <source>
        <dbReference type="EMBL" id="CCI46671.1"/>
    </source>
</evidence>